<dbReference type="PROSITE" id="PS51120">
    <property type="entry name" value="LDLRB"/>
    <property type="match status" value="15"/>
</dbReference>
<dbReference type="Proteomes" id="UP000242188">
    <property type="component" value="Unassembled WGS sequence"/>
</dbReference>
<feature type="region of interest" description="Disordered" evidence="12">
    <location>
        <begin position="1501"/>
        <end position="1540"/>
    </location>
</feature>
<dbReference type="GO" id="GO:0016020">
    <property type="term" value="C:membrane"/>
    <property type="evidence" value="ECO:0007669"/>
    <property type="project" value="UniProtKB-SubCell"/>
</dbReference>
<protein>
    <submittedName>
        <fullName evidence="16">Low-density lipoprotein receptor-related protein 6</fullName>
    </submittedName>
</protein>
<feature type="disulfide bond" evidence="10">
    <location>
        <begin position="1302"/>
        <end position="1314"/>
    </location>
</feature>
<feature type="signal peptide" evidence="14">
    <location>
        <begin position="1"/>
        <end position="19"/>
    </location>
</feature>
<feature type="transmembrane region" description="Helical" evidence="13">
    <location>
        <begin position="1380"/>
        <end position="1401"/>
    </location>
</feature>
<reference evidence="16 17" key="1">
    <citation type="journal article" date="2017" name="Nat. Ecol. Evol.">
        <title>Scallop genome provides insights into evolution of bilaterian karyotype and development.</title>
        <authorList>
            <person name="Wang S."/>
            <person name="Zhang J."/>
            <person name="Jiao W."/>
            <person name="Li J."/>
            <person name="Xun X."/>
            <person name="Sun Y."/>
            <person name="Guo X."/>
            <person name="Huan P."/>
            <person name="Dong B."/>
            <person name="Zhang L."/>
            <person name="Hu X."/>
            <person name="Sun X."/>
            <person name="Wang J."/>
            <person name="Zhao C."/>
            <person name="Wang Y."/>
            <person name="Wang D."/>
            <person name="Huang X."/>
            <person name="Wang R."/>
            <person name="Lv J."/>
            <person name="Li Y."/>
            <person name="Zhang Z."/>
            <person name="Liu B."/>
            <person name="Lu W."/>
            <person name="Hui Y."/>
            <person name="Liang J."/>
            <person name="Zhou Z."/>
            <person name="Hou R."/>
            <person name="Li X."/>
            <person name="Liu Y."/>
            <person name="Li H."/>
            <person name="Ning X."/>
            <person name="Lin Y."/>
            <person name="Zhao L."/>
            <person name="Xing Q."/>
            <person name="Dou J."/>
            <person name="Li Y."/>
            <person name="Mao J."/>
            <person name="Guo H."/>
            <person name="Dou H."/>
            <person name="Li T."/>
            <person name="Mu C."/>
            <person name="Jiang W."/>
            <person name="Fu Q."/>
            <person name="Fu X."/>
            <person name="Miao Y."/>
            <person name="Liu J."/>
            <person name="Yu Q."/>
            <person name="Li R."/>
            <person name="Liao H."/>
            <person name="Li X."/>
            <person name="Kong Y."/>
            <person name="Jiang Z."/>
            <person name="Chourrout D."/>
            <person name="Li R."/>
            <person name="Bao Z."/>
        </authorList>
    </citation>
    <scope>NUCLEOTIDE SEQUENCE [LARGE SCALE GENOMIC DNA]</scope>
    <source>
        <strain evidence="16 17">PY_sf001</strain>
    </source>
</reference>
<feature type="repeat" description="LDL-receptor class B" evidence="11">
    <location>
        <begin position="809"/>
        <end position="851"/>
    </location>
</feature>
<dbReference type="EMBL" id="NEDP02002474">
    <property type="protein sequence ID" value="OWF50740.1"/>
    <property type="molecule type" value="Genomic_DNA"/>
</dbReference>
<accession>A0A210QPS4</accession>
<comment type="caution">
    <text evidence="10">Lacks conserved residue(s) required for the propagation of feature annotation.</text>
</comment>
<dbReference type="PROSITE" id="PS50068">
    <property type="entry name" value="LDLRA_2"/>
    <property type="match status" value="2"/>
</dbReference>
<feature type="repeat" description="LDL-receptor class B" evidence="11">
    <location>
        <begin position="680"/>
        <end position="722"/>
    </location>
</feature>
<keyword evidence="5" id="KW-0677">Repeat</keyword>
<dbReference type="Pfam" id="PF14670">
    <property type="entry name" value="FXa_inhibition"/>
    <property type="match status" value="4"/>
</dbReference>
<dbReference type="Gene3D" id="2.10.25.10">
    <property type="entry name" value="Laminin"/>
    <property type="match status" value="1"/>
</dbReference>
<dbReference type="OrthoDB" id="72419at2759"/>
<feature type="domain" description="EGF-like" evidence="15">
    <location>
        <begin position="899"/>
        <end position="942"/>
    </location>
</feature>
<feature type="region of interest" description="Disordered" evidence="12">
    <location>
        <begin position="1427"/>
        <end position="1486"/>
    </location>
</feature>
<feature type="repeat" description="LDL-receptor class B" evidence="11">
    <location>
        <begin position="766"/>
        <end position="808"/>
    </location>
</feature>
<dbReference type="SUPFAM" id="SSF57196">
    <property type="entry name" value="EGF/Laminin"/>
    <property type="match status" value="4"/>
</dbReference>
<evidence type="ECO:0000256" key="2">
    <source>
        <dbReference type="ARBA" id="ARBA00022536"/>
    </source>
</evidence>
<keyword evidence="8 16" id="KW-0675">Receptor</keyword>
<evidence type="ECO:0000256" key="7">
    <source>
        <dbReference type="ARBA" id="ARBA00023157"/>
    </source>
</evidence>
<dbReference type="PANTHER" id="PTHR46513:SF41">
    <property type="entry name" value="LOW-DENSITY LIPOPROTEIN RECEPTOR-RELATED PROTEIN"/>
    <property type="match status" value="1"/>
</dbReference>
<dbReference type="FunFam" id="2.120.10.30:FF:000001">
    <property type="entry name" value="Low-density lipoprotein receptor-related protein 6"/>
    <property type="match status" value="2"/>
</dbReference>
<feature type="repeat" description="LDL-receptor class B" evidence="11">
    <location>
        <begin position="196"/>
        <end position="238"/>
    </location>
</feature>
<dbReference type="Gene3D" id="2.120.10.30">
    <property type="entry name" value="TolB, C-terminal domain"/>
    <property type="match status" value="4"/>
</dbReference>
<evidence type="ECO:0000256" key="9">
    <source>
        <dbReference type="ARBA" id="ARBA00023180"/>
    </source>
</evidence>
<keyword evidence="13" id="KW-1133">Transmembrane helix</keyword>
<gene>
    <name evidence="16" type="ORF">KP79_PYT18156</name>
</gene>
<feature type="repeat" description="LDL-receptor class B" evidence="11">
    <location>
        <begin position="107"/>
        <end position="149"/>
    </location>
</feature>
<evidence type="ECO:0000256" key="5">
    <source>
        <dbReference type="ARBA" id="ARBA00022737"/>
    </source>
</evidence>
<evidence type="ECO:0000256" key="11">
    <source>
        <dbReference type="PROSITE-ProRule" id="PRU00461"/>
    </source>
</evidence>
<keyword evidence="6 13" id="KW-0472">Membrane</keyword>
<evidence type="ECO:0000256" key="13">
    <source>
        <dbReference type="SAM" id="Phobius"/>
    </source>
</evidence>
<dbReference type="PRINTS" id="PR00261">
    <property type="entry name" value="LDLRECEPTOR"/>
</dbReference>
<feature type="disulfide bond" evidence="10">
    <location>
        <begin position="1321"/>
        <end position="1336"/>
    </location>
</feature>
<feature type="compositionally biased region" description="Polar residues" evidence="12">
    <location>
        <begin position="1441"/>
        <end position="1456"/>
    </location>
</feature>
<feature type="domain" description="EGF-like" evidence="15">
    <location>
        <begin position="289"/>
        <end position="328"/>
    </location>
</feature>
<comment type="subcellular location">
    <subcellularLocation>
        <location evidence="1">Membrane</location>
        <topology evidence="1">Single-pass membrane protein</topology>
    </subcellularLocation>
</comment>
<dbReference type="GO" id="GO:0006897">
    <property type="term" value="P:endocytosis"/>
    <property type="evidence" value="ECO:0007669"/>
    <property type="project" value="UniProtKB-KW"/>
</dbReference>
<evidence type="ECO:0000256" key="10">
    <source>
        <dbReference type="PROSITE-ProRule" id="PRU00124"/>
    </source>
</evidence>
<organism evidence="16 17">
    <name type="scientific">Mizuhopecten yessoensis</name>
    <name type="common">Japanese scallop</name>
    <name type="synonym">Patinopecten yessoensis</name>
    <dbReference type="NCBI Taxonomy" id="6573"/>
    <lineage>
        <taxon>Eukaryota</taxon>
        <taxon>Metazoa</taxon>
        <taxon>Spiralia</taxon>
        <taxon>Lophotrochozoa</taxon>
        <taxon>Mollusca</taxon>
        <taxon>Bivalvia</taxon>
        <taxon>Autobranchia</taxon>
        <taxon>Pteriomorphia</taxon>
        <taxon>Pectinida</taxon>
        <taxon>Pectinoidea</taxon>
        <taxon>Pectinidae</taxon>
        <taxon>Mizuhopecten</taxon>
    </lineage>
</organism>
<feature type="repeat" description="LDL-receptor class B" evidence="11">
    <location>
        <begin position="1128"/>
        <end position="1170"/>
    </location>
</feature>
<feature type="repeat" description="LDL-receptor class B" evidence="11">
    <location>
        <begin position="723"/>
        <end position="765"/>
    </location>
</feature>
<keyword evidence="9" id="KW-0325">Glycoprotein</keyword>
<feature type="chain" id="PRO_5013097926" evidence="14">
    <location>
        <begin position="20"/>
        <end position="1603"/>
    </location>
</feature>
<dbReference type="FunFam" id="2.120.10.30:FF:000241">
    <property type="entry name" value="Low-density lipoprotein receptor-related protein 6"/>
    <property type="match status" value="2"/>
</dbReference>
<keyword evidence="4 14" id="KW-0732">Signal</keyword>
<feature type="region of interest" description="Disordered" evidence="12">
    <location>
        <begin position="1554"/>
        <end position="1603"/>
    </location>
</feature>
<feature type="disulfide bond" evidence="10">
    <location>
        <begin position="1284"/>
        <end position="1299"/>
    </location>
</feature>
<dbReference type="SMART" id="SM00192">
    <property type="entry name" value="LDLa"/>
    <property type="match status" value="2"/>
</dbReference>
<feature type="repeat" description="LDL-receptor class B" evidence="11">
    <location>
        <begin position="506"/>
        <end position="548"/>
    </location>
</feature>
<feature type="disulfide bond" evidence="10">
    <location>
        <begin position="1309"/>
        <end position="1327"/>
    </location>
</feature>
<feature type="repeat" description="LDL-receptor class B" evidence="11">
    <location>
        <begin position="419"/>
        <end position="461"/>
    </location>
</feature>
<feature type="repeat" description="LDL-receptor class B" evidence="11">
    <location>
        <begin position="150"/>
        <end position="195"/>
    </location>
</feature>
<feature type="repeat" description="LDL-receptor class B" evidence="11">
    <location>
        <begin position="376"/>
        <end position="418"/>
    </location>
</feature>
<dbReference type="InterPro" id="IPR000742">
    <property type="entry name" value="EGF"/>
</dbReference>
<dbReference type="STRING" id="6573.A0A210QPS4"/>
<dbReference type="Pfam" id="PF00057">
    <property type="entry name" value="Ldl_recept_a"/>
    <property type="match status" value="2"/>
</dbReference>
<keyword evidence="16" id="KW-0449">Lipoprotein</keyword>
<evidence type="ECO:0000256" key="14">
    <source>
        <dbReference type="SAM" id="SignalP"/>
    </source>
</evidence>
<dbReference type="InterPro" id="IPR002172">
    <property type="entry name" value="LDrepeatLR_classA_rpt"/>
</dbReference>
<dbReference type="Pfam" id="PF00058">
    <property type="entry name" value="Ldl_recept_b"/>
    <property type="match status" value="12"/>
</dbReference>
<keyword evidence="17" id="KW-1185">Reference proteome</keyword>
<feature type="domain" description="EGF-like" evidence="15">
    <location>
        <begin position="1220"/>
        <end position="1258"/>
    </location>
</feature>
<evidence type="ECO:0000256" key="4">
    <source>
        <dbReference type="ARBA" id="ARBA00022729"/>
    </source>
</evidence>
<keyword evidence="13" id="KW-0812">Transmembrane</keyword>
<proteinExistence type="predicted"/>
<evidence type="ECO:0000256" key="6">
    <source>
        <dbReference type="ARBA" id="ARBA00023136"/>
    </source>
</evidence>
<evidence type="ECO:0000313" key="16">
    <source>
        <dbReference type="EMBL" id="OWF50740.1"/>
    </source>
</evidence>
<sequence>MRSVSIFILLLGLVGLVQGDPYLIFANRKDVQLVQVQNGRGNTTILVDGLEDAAALDFYFAENSVFWTDVSLELIKRTWIDGSRTSVNVISSGLVSPDGLACDWLSKKLYWADSETKRIEVSNLDGGHRKVLHWQDLDQPRAIALDPLHGYMYWTDWGETPKIERASMDGNQSSRSVIIKDDVFWPNGLTLDYDESKIYWADAKLSFIHSCDFDGQNRRVVIKDELPHPFALTLLGPTLYWTDWETRSIHSCDKLTGDNRKEILHEVYSPMDIHVYSARRQPAGTRELQCSNNNGGCSHLCLISPHPPYYTCGCPTGVQLKDDNKTCANGAQQVILLARRTDLREISLDTPDYTDVVLPLGNIRHAIAIDYDPLDSHVYWTDDEVKAIRRSSLDGTDQETIVSTEVNHPDGVAIDWIARNLYWTDTGTDRIEVTRLNGTSRRVLISEDLDEPRAICLDPITGHMYWTDWGNVPKIERANLDGSGRVLLINTSLGWPNGISIDYQEKKMYWGDAKEDKIELANLDGTGRRVLVSQQLPHIFGFSLLGEYIYWTDWQRRSIERVNKKTGQDREVIVDQLPDIMGLKAINVQKIEGTNPCADNNGGCSHLCLMTADQGPVCACPMGLELVSNGKTCIVPEAFLLFTRRRDIRRMSLETSHRIMPVPIRGVKDALAIDFDFNDSRIYWTDAKLKTISRAFLNGSALETIVEYGLMYPEGMSVDWVAHNIYWVDSGTRRIEVARTDGSARRVLIWREIHQPHALAVDPANGMIYWTDWVEPHRLERAALDGSQRTTLNSNFGKVNGLTIDYADKRLFWADLDSRSIESSDMDGTNQVTIVKDHVPQPMGLTLYLDFVFWADFQEKTIERANKSSGTNRTTIHYNMENVVDLLVFHASRQLGTNNCKENNGGCSHLCLVRPGTEAGEITHQCACPTHFQLNTDQKTCVAPESFLLFSQKNVISRLVISDSDLDPDSPDVVLPIPGLKNVRGLAYDPTDRYIYWIEGRQWSIKKAKDNGTQAIVVVSNQQAMYRPFDIAIDPYSQSIFWTCSINNKINVTRFDGSSIGVVIASDEKHNIKPRYIVLNPQKGYMYWTNLVGQPSIERSALDGTERVSLFHTNLGKPGPLAIDVEGGRLYWADSSLNRIESSDLDGGDRNVLVDEKIQNLKGMAVFGNFLYWIDKDQRAIIRANKLDGKNRTYIQGRLESLSDLAVAQYLQLVDLDQHPCAVSNHKCSHICVAQGDGTARCSCPIDLVLKADGHTCADPPTCSPEQFTCKSGDINCIPRVWRCDGQGECGDGSDEEDCPVCDASQIKCGDGKCIDNNMVCDGEKQCEDGLDEENCCDPEDPSCQGDAMVDDPECLHNSQMEPCERTATNKPATPPDAHITVIIIVGIFSLVLIVGVVFACRRKSQGMNNYYDRDMIMLTKPLNVQADQTPPNTLPKRSNKNGALPSSVSGSTAQYDRNHVTGASSSSSTVTHYPKETLNPPPSPVTDRSVCFGEFNGYSSNSPSTVRSYKPYKLPRQIPPPPTTPCSTDVCEESEPYPPKRYYKLSRSIDLYNDYDPYPPPPTPRSHYFSDDMMSCPPSPSTERSYFNPYPPPPSPVGNSDC</sequence>
<evidence type="ECO:0000256" key="3">
    <source>
        <dbReference type="ARBA" id="ARBA00022583"/>
    </source>
</evidence>
<evidence type="ECO:0000256" key="8">
    <source>
        <dbReference type="ARBA" id="ARBA00023170"/>
    </source>
</evidence>
<evidence type="ECO:0000259" key="15">
    <source>
        <dbReference type="SMART" id="SM00181"/>
    </source>
</evidence>
<feature type="repeat" description="LDL-receptor class B" evidence="11">
    <location>
        <begin position="1084"/>
        <end position="1127"/>
    </location>
</feature>
<dbReference type="CDD" id="cd00112">
    <property type="entry name" value="LDLa"/>
    <property type="match status" value="2"/>
</dbReference>
<feature type="repeat" description="LDL-receptor class B" evidence="11">
    <location>
        <begin position="63"/>
        <end position="106"/>
    </location>
</feature>
<comment type="caution">
    <text evidence="16">The sequence shown here is derived from an EMBL/GenBank/DDBJ whole genome shotgun (WGS) entry which is preliminary data.</text>
</comment>
<feature type="domain" description="EGF-like" evidence="15">
    <location>
        <begin position="596"/>
        <end position="634"/>
    </location>
</feature>
<dbReference type="Gene3D" id="4.10.400.10">
    <property type="entry name" value="Low-density Lipoprotein Receptor"/>
    <property type="match status" value="2"/>
</dbReference>
<keyword evidence="3" id="KW-0254">Endocytosis</keyword>
<dbReference type="SUPFAM" id="SSF57424">
    <property type="entry name" value="LDL receptor-like module"/>
    <property type="match status" value="2"/>
</dbReference>
<evidence type="ECO:0000256" key="1">
    <source>
        <dbReference type="ARBA" id="ARBA00004167"/>
    </source>
</evidence>
<dbReference type="InterPro" id="IPR000033">
    <property type="entry name" value="LDLR_classB_rpt"/>
</dbReference>
<dbReference type="SMART" id="SM00181">
    <property type="entry name" value="EGF"/>
    <property type="match status" value="4"/>
</dbReference>
<dbReference type="InterPro" id="IPR050778">
    <property type="entry name" value="Cueball_EGF_LRP_Nidogen"/>
</dbReference>
<dbReference type="InterPro" id="IPR036055">
    <property type="entry name" value="LDL_receptor-like_sf"/>
</dbReference>
<dbReference type="InterPro" id="IPR011042">
    <property type="entry name" value="6-blade_b-propeller_TolB-like"/>
</dbReference>
<dbReference type="PANTHER" id="PTHR46513">
    <property type="entry name" value="VITELLOGENIN RECEPTOR-LIKE PROTEIN-RELATED-RELATED"/>
    <property type="match status" value="1"/>
</dbReference>
<evidence type="ECO:0000313" key="17">
    <source>
        <dbReference type="Proteomes" id="UP000242188"/>
    </source>
</evidence>
<name>A0A210QPS4_MIZYE</name>
<dbReference type="SUPFAM" id="SSF63825">
    <property type="entry name" value="YWTD domain"/>
    <property type="match status" value="4"/>
</dbReference>
<keyword evidence="2" id="KW-0245">EGF-like domain</keyword>
<dbReference type="SMART" id="SM00135">
    <property type="entry name" value="LY"/>
    <property type="match status" value="20"/>
</dbReference>
<evidence type="ECO:0000256" key="12">
    <source>
        <dbReference type="SAM" id="MobiDB-lite"/>
    </source>
</evidence>
<keyword evidence="7 10" id="KW-1015">Disulfide bond</keyword>
<feature type="repeat" description="LDL-receptor class B" evidence="11">
    <location>
        <begin position="462"/>
        <end position="505"/>
    </location>
</feature>
<feature type="repeat" description="LDL-receptor class B" evidence="11">
    <location>
        <begin position="993"/>
        <end position="1037"/>
    </location>
</feature>